<feature type="domain" description="Thioredoxin" evidence="4">
    <location>
        <begin position="32"/>
        <end position="194"/>
    </location>
</feature>
<feature type="transmembrane region" description="Helical" evidence="3">
    <location>
        <begin position="6"/>
        <end position="24"/>
    </location>
</feature>
<dbReference type="Proteomes" id="UP000707245">
    <property type="component" value="Unassembled WGS sequence"/>
</dbReference>
<dbReference type="InterPro" id="IPR003782">
    <property type="entry name" value="SCO1/SenC"/>
</dbReference>
<evidence type="ECO:0000256" key="1">
    <source>
        <dbReference type="ARBA" id="ARBA00010996"/>
    </source>
</evidence>
<proteinExistence type="inferred from homology"/>
<comment type="caution">
    <text evidence="5">The sequence shown here is derived from an EMBL/GenBank/DDBJ whole genome shotgun (WGS) entry which is preliminary data.</text>
</comment>
<name>A0ABR9FS72_9GAMM</name>
<reference evidence="5 6" key="1">
    <citation type="submission" date="2020-07" db="EMBL/GenBank/DDBJ databases">
        <title>Halophilic bacteria isolated from french cheeses.</title>
        <authorList>
            <person name="Kothe C.I."/>
            <person name="Farah-Kraiem B."/>
            <person name="Renault P."/>
            <person name="Dridi B."/>
        </authorList>
    </citation>
    <scope>NUCLEOTIDE SEQUENCE [LARGE SCALE GENOMIC DNA]</scope>
    <source>
        <strain evidence="5 6">FME14</strain>
    </source>
</reference>
<evidence type="ECO:0000256" key="3">
    <source>
        <dbReference type="SAM" id="Phobius"/>
    </source>
</evidence>
<protein>
    <submittedName>
        <fullName evidence="5">SCO family protein</fullName>
    </submittedName>
</protein>
<dbReference type="PROSITE" id="PS51352">
    <property type="entry name" value="THIOREDOXIN_2"/>
    <property type="match status" value="1"/>
</dbReference>
<evidence type="ECO:0000256" key="2">
    <source>
        <dbReference type="ARBA" id="ARBA00023008"/>
    </source>
</evidence>
<comment type="similarity">
    <text evidence="1">Belongs to the SCO1/2 family.</text>
</comment>
<dbReference type="Gene3D" id="3.40.30.10">
    <property type="entry name" value="Glutaredoxin"/>
    <property type="match status" value="1"/>
</dbReference>
<keyword evidence="3" id="KW-0472">Membrane</keyword>
<dbReference type="InterPro" id="IPR036249">
    <property type="entry name" value="Thioredoxin-like_sf"/>
</dbReference>
<dbReference type="InterPro" id="IPR013766">
    <property type="entry name" value="Thioredoxin_domain"/>
</dbReference>
<evidence type="ECO:0000313" key="5">
    <source>
        <dbReference type="EMBL" id="MBE0459669.1"/>
    </source>
</evidence>
<dbReference type="SUPFAM" id="SSF52833">
    <property type="entry name" value="Thioredoxin-like"/>
    <property type="match status" value="1"/>
</dbReference>
<evidence type="ECO:0000259" key="4">
    <source>
        <dbReference type="PROSITE" id="PS51352"/>
    </source>
</evidence>
<evidence type="ECO:0000313" key="6">
    <source>
        <dbReference type="Proteomes" id="UP000707245"/>
    </source>
</evidence>
<dbReference type="PANTHER" id="PTHR12151">
    <property type="entry name" value="ELECTRON TRANSPORT PROTIN SCO1/SENC FAMILY MEMBER"/>
    <property type="match status" value="1"/>
</dbReference>
<dbReference type="RefSeq" id="WP_192543018.1">
    <property type="nucleotide sequence ID" value="NZ_JBQDLW010000117.1"/>
</dbReference>
<gene>
    <name evidence="5" type="ORF">EI167_19995</name>
</gene>
<keyword evidence="2" id="KW-0186">Copper</keyword>
<accession>A0ABR9FS72</accession>
<keyword evidence="3" id="KW-0812">Transmembrane</keyword>
<dbReference type="CDD" id="cd02968">
    <property type="entry name" value="SCO"/>
    <property type="match status" value="1"/>
</dbReference>
<dbReference type="EMBL" id="RRZA01000098">
    <property type="protein sequence ID" value="MBE0459669.1"/>
    <property type="molecule type" value="Genomic_DNA"/>
</dbReference>
<keyword evidence="3" id="KW-1133">Transmembrane helix</keyword>
<keyword evidence="6" id="KW-1185">Reference proteome</keyword>
<sequence length="194" mass="21724">MIIKKFSIITTVIISVLIITIFVGRQLKQPQPGLPEYGGDFTLQSEQGPVSLPDFRGQVVILYFGYTQCPDICPVSLSVVGQAIRQLPLPQQKSVHGIFISVDPDRDTLKYLKTYTSFFSEHITGVSGSKYEIDKIVQQYGAFYRFVELKDSAMGYSVDHSALLYLIDKEGGLVKTLPHNMNPDLLTNEIKSLF</sequence>
<organism evidence="5 6">
    <name type="scientific">Pseudoalteromonas prydzensis</name>
    <dbReference type="NCBI Taxonomy" id="182141"/>
    <lineage>
        <taxon>Bacteria</taxon>
        <taxon>Pseudomonadati</taxon>
        <taxon>Pseudomonadota</taxon>
        <taxon>Gammaproteobacteria</taxon>
        <taxon>Alteromonadales</taxon>
        <taxon>Pseudoalteromonadaceae</taxon>
        <taxon>Pseudoalteromonas</taxon>
    </lineage>
</organism>
<dbReference type="Pfam" id="PF02630">
    <property type="entry name" value="SCO1-SenC"/>
    <property type="match status" value="1"/>
</dbReference>
<dbReference type="PANTHER" id="PTHR12151:SF25">
    <property type="entry name" value="LINALOOL DEHYDRATASE_ISOMERASE DOMAIN-CONTAINING PROTEIN"/>
    <property type="match status" value="1"/>
</dbReference>